<dbReference type="Pfam" id="PF25226">
    <property type="entry name" value="DUF7844"/>
    <property type="match status" value="2"/>
</dbReference>
<dbReference type="InterPro" id="IPR025178">
    <property type="entry name" value="Lnb_N"/>
</dbReference>
<evidence type="ECO:0000313" key="3">
    <source>
        <dbReference type="EMBL" id="QSX76721.1"/>
    </source>
</evidence>
<gene>
    <name evidence="3" type="ORF">HIV01_006885</name>
</gene>
<evidence type="ECO:0000259" key="1">
    <source>
        <dbReference type="Pfam" id="PF13387"/>
    </source>
</evidence>
<dbReference type="EMBL" id="CP071517">
    <property type="protein sequence ID" value="QSX76721.1"/>
    <property type="molecule type" value="Genomic_DNA"/>
</dbReference>
<feature type="domain" description="DUF7844" evidence="2">
    <location>
        <begin position="2"/>
        <end position="66"/>
    </location>
</feature>
<dbReference type="Proteomes" id="UP000663400">
    <property type="component" value="Chromosome"/>
</dbReference>
<evidence type="ECO:0000259" key="2">
    <source>
        <dbReference type="Pfam" id="PF25226"/>
    </source>
</evidence>
<dbReference type="InterPro" id="IPR057166">
    <property type="entry name" value="DUF7844"/>
</dbReference>
<dbReference type="Pfam" id="PF13387">
    <property type="entry name" value="Lnb_N"/>
    <property type="match status" value="1"/>
</dbReference>
<proteinExistence type="predicted"/>
<accession>A0ABX7RIP3</accession>
<keyword evidence="4" id="KW-1185">Reference proteome</keyword>
<evidence type="ECO:0000313" key="4">
    <source>
        <dbReference type="Proteomes" id="UP000663400"/>
    </source>
</evidence>
<feature type="domain" description="DUF7844" evidence="2">
    <location>
        <begin position="73"/>
        <end position="152"/>
    </location>
</feature>
<organism evidence="3 4">
    <name type="scientific">Lysobacter arenosi</name>
    <dbReference type="NCBI Taxonomy" id="2795387"/>
    <lineage>
        <taxon>Bacteria</taxon>
        <taxon>Pseudomonadati</taxon>
        <taxon>Pseudomonadota</taxon>
        <taxon>Gammaproteobacteria</taxon>
        <taxon>Lysobacterales</taxon>
        <taxon>Lysobacteraceae</taxon>
        <taxon>Lysobacter</taxon>
    </lineage>
</organism>
<feature type="domain" description="Lnb N-terminal periplasmic" evidence="1">
    <location>
        <begin position="174"/>
        <end position="343"/>
    </location>
</feature>
<reference evidence="3 4" key="1">
    <citation type="submission" date="2021-02" db="EMBL/GenBank/DDBJ databases">
        <title>Lysobacter arenosi sp. nov., isolated from soil of gangwondo yeongwol, south Korea.</title>
        <authorList>
            <person name="Kim K.R."/>
            <person name="Kim K.H."/>
            <person name="Jeon C.O."/>
        </authorList>
    </citation>
    <scope>NUCLEOTIDE SEQUENCE [LARGE SCALE GENOMIC DNA]</scope>
    <source>
        <strain evidence="3 4">R7</strain>
    </source>
</reference>
<protein>
    <submittedName>
        <fullName evidence="3">DUF4105 domain-containing protein</fullName>
    </submittedName>
</protein>
<sequence length="550" mass="61234">MQATLDRPIEVRWSEALDAGVVGHASRNEILLDRALLPAIADGDDPDASKRAEATLLHELAHMYDRIAPGGPMSRDPRLLDLAGWQVRATKLGTKLAGRRENRFVDRSPDRYELKAPAEFVAVNLEYFLLDPGYACRRPALHRYFAERLGSSGDPAQCASDFVYVDAGDGGDEALAALDPRRVYEVDYLLADSNDQVMSRWGHSMLRLVVCAPGRAPGPDCRLDLQYHLVLSFRAFVDDVQLSSWRGLTGRYPSRLFVLPLTQVVDEYTKVELRGLRSTPLRLQRDEIAGLLERAAQLHWSYDGRYYFVSNNCAVETYKLLHDGVPRLASAGIGSITPTGVLHRLERAGVADPTVFDDPAEALRLGYHFESLRPHFQQLYAVAQAQLDLPQSKVEDWMALDPAQRRPWIERTDLRSGAALLLLEQAAQRRQRLQVQEALKRKYLGGNAQPAEVAVLQRLLKEGAYLGRPAQLLDGPGYGLPQAQERATLAIESGQRRTRLKQLRADVEEGARELMSPPQRALLDGIAANSDLLGQRLRALHAAEGGVRLP</sequence>
<name>A0ABX7RIP3_9GAMM</name>